<dbReference type="Gene3D" id="1.10.640.10">
    <property type="entry name" value="Haem peroxidase domain superfamily, animal type"/>
    <property type="match status" value="1"/>
</dbReference>
<keyword evidence="5" id="KW-1185">Reference proteome</keyword>
<dbReference type="SUPFAM" id="SSF48113">
    <property type="entry name" value="Heme-dependent peroxidases"/>
    <property type="match status" value="1"/>
</dbReference>
<dbReference type="InterPro" id="IPR037120">
    <property type="entry name" value="Haem_peroxidase_sf_animal"/>
</dbReference>
<gene>
    <name evidence="4" type="ORF">LJ739_13125</name>
</gene>
<dbReference type="PANTHER" id="PTHR11475:SF4">
    <property type="entry name" value="CHORION PEROXIDASE"/>
    <property type="match status" value="1"/>
</dbReference>
<evidence type="ECO:0000256" key="1">
    <source>
        <dbReference type="ARBA" id="ARBA00004613"/>
    </source>
</evidence>
<evidence type="ECO:0000313" key="4">
    <source>
        <dbReference type="EMBL" id="MCC2617189.1"/>
    </source>
</evidence>
<comment type="caution">
    <text evidence="4">The sequence shown here is derived from an EMBL/GenBank/DDBJ whole genome shotgun (WGS) entry which is preliminary data.</text>
</comment>
<protein>
    <recommendedName>
        <fullName evidence="6">Animal haem peroxidase</fullName>
    </recommendedName>
</protein>
<dbReference type="Pfam" id="PF03098">
    <property type="entry name" value="An_peroxidase"/>
    <property type="match status" value="1"/>
</dbReference>
<evidence type="ECO:0000313" key="5">
    <source>
        <dbReference type="Proteomes" id="UP001520878"/>
    </source>
</evidence>
<proteinExistence type="predicted"/>
<name>A0ABS8G9D9_9ALTE</name>
<evidence type="ECO:0000256" key="2">
    <source>
        <dbReference type="ARBA" id="ARBA00022525"/>
    </source>
</evidence>
<sequence>MCQLSDTQIHDIALAMTQGRRSLPAPTLGIPGFYTYIGQMISHDIVPNTNPFERVRNTQPMLNLGSVYGDASGNDLRFAGDSAPFLVQHRFQLARNSNGLTDVKRWPRDKKQLACIAEPRNEENAIILQLHILWMRYHNALIRSGLACDAWQARQLVALTFQWLVYHEFLPIFLAPRVYKALFEQGMTLYDYPHTDTVPSFFSHAAFRFGHSGIRPFYLIHRHNGGFVSASLADMFSKGVPLADHQQIDWQVFYAHARFSDRFEHTRNHAMPIDTSVASEMAAINRHNPHFSTVNIVERNLQAARAIKLDTGTAFYAAIAANTSAATAVDLQPVTDFATSPLASVNGLSVEDLPLWLYVLLEAETQHLGQHLGTVGSVLVGEVIKRAMTLGNMPLLDASGLVSARAKSRMTPLFKQGLFTGLRPAILDVVSFVQQHEEPAHVQP</sequence>
<dbReference type="Proteomes" id="UP001520878">
    <property type="component" value="Unassembled WGS sequence"/>
</dbReference>
<organism evidence="4 5">
    <name type="scientific">Fluctibacter halophilus</name>
    <dbReference type="NCBI Taxonomy" id="226011"/>
    <lineage>
        <taxon>Bacteria</taxon>
        <taxon>Pseudomonadati</taxon>
        <taxon>Pseudomonadota</taxon>
        <taxon>Gammaproteobacteria</taxon>
        <taxon>Alteromonadales</taxon>
        <taxon>Alteromonadaceae</taxon>
        <taxon>Fluctibacter</taxon>
    </lineage>
</organism>
<comment type="subcellular location">
    <subcellularLocation>
        <location evidence="1">Secreted</location>
    </subcellularLocation>
</comment>
<dbReference type="InterPro" id="IPR010255">
    <property type="entry name" value="Haem_peroxidase_sf"/>
</dbReference>
<dbReference type="RefSeq" id="WP_229161143.1">
    <property type="nucleotide sequence ID" value="NZ_JAJEWP010000003.1"/>
</dbReference>
<reference evidence="4 5" key="1">
    <citation type="submission" date="2021-10" db="EMBL/GenBank/DDBJ databases">
        <title>Draft genome of Aestuariibacter halophilus JC2043.</title>
        <authorList>
            <person name="Emsley S.A."/>
            <person name="Pfannmuller K.M."/>
            <person name="Ushijima B."/>
            <person name="Saw J.H."/>
            <person name="Videau P."/>
        </authorList>
    </citation>
    <scope>NUCLEOTIDE SEQUENCE [LARGE SCALE GENOMIC DNA]</scope>
    <source>
        <strain evidence="4 5">JC2043</strain>
    </source>
</reference>
<dbReference type="InterPro" id="IPR019791">
    <property type="entry name" value="Haem_peroxidase_animal"/>
</dbReference>
<dbReference type="EMBL" id="JAJEWP010000003">
    <property type="protein sequence ID" value="MCC2617189.1"/>
    <property type="molecule type" value="Genomic_DNA"/>
</dbReference>
<keyword evidence="2" id="KW-0964">Secreted</keyword>
<keyword evidence="3" id="KW-0325">Glycoprotein</keyword>
<evidence type="ECO:0008006" key="6">
    <source>
        <dbReference type="Google" id="ProtNLM"/>
    </source>
</evidence>
<dbReference type="PANTHER" id="PTHR11475">
    <property type="entry name" value="OXIDASE/PEROXIDASE"/>
    <property type="match status" value="1"/>
</dbReference>
<accession>A0ABS8G9D9</accession>
<evidence type="ECO:0000256" key="3">
    <source>
        <dbReference type="ARBA" id="ARBA00023180"/>
    </source>
</evidence>